<name>A0AAD7JL89_9AGAR</name>
<dbReference type="InterPro" id="IPR000182">
    <property type="entry name" value="GNAT_dom"/>
</dbReference>
<proteinExistence type="predicted"/>
<evidence type="ECO:0000259" key="1">
    <source>
        <dbReference type="PROSITE" id="PS51186"/>
    </source>
</evidence>
<dbReference type="SUPFAM" id="SSF55729">
    <property type="entry name" value="Acyl-CoA N-acyltransferases (Nat)"/>
    <property type="match status" value="1"/>
</dbReference>
<accession>A0AAD7JL89</accession>
<organism evidence="2 3">
    <name type="scientific">Mycena metata</name>
    <dbReference type="NCBI Taxonomy" id="1033252"/>
    <lineage>
        <taxon>Eukaryota</taxon>
        <taxon>Fungi</taxon>
        <taxon>Dikarya</taxon>
        <taxon>Basidiomycota</taxon>
        <taxon>Agaricomycotina</taxon>
        <taxon>Agaricomycetes</taxon>
        <taxon>Agaricomycetidae</taxon>
        <taxon>Agaricales</taxon>
        <taxon>Marasmiineae</taxon>
        <taxon>Mycenaceae</taxon>
        <taxon>Mycena</taxon>
    </lineage>
</organism>
<comment type="caution">
    <text evidence="2">The sequence shown here is derived from an EMBL/GenBank/DDBJ whole genome shotgun (WGS) entry which is preliminary data.</text>
</comment>
<dbReference type="Pfam" id="PF00583">
    <property type="entry name" value="Acetyltransf_1"/>
    <property type="match status" value="1"/>
</dbReference>
<gene>
    <name evidence="2" type="ORF">B0H16DRAFT_1366556</name>
</gene>
<dbReference type="InterPro" id="IPR016181">
    <property type="entry name" value="Acyl_CoA_acyltransferase"/>
</dbReference>
<protein>
    <submittedName>
        <fullName evidence="2">Acetyltransferase</fullName>
    </submittedName>
</protein>
<sequence length="182" mass="20140">MSVPAPILFEPSNPQHVGLLPAFADIHIACIETDHTIATFTPPLKRDVIIDYWKERVAEIVAGKRTIVMILANDDEGKEQLAGYVALYRPLTETGPFRGSVEKLLVSPSFRRRGIAKKLMEKLEVEAKIHGQTLLLLDTETGSPAEIVYPKLGYNRLGVVPEYGVSPVDGSLIAGTFFWKQL</sequence>
<evidence type="ECO:0000313" key="3">
    <source>
        <dbReference type="Proteomes" id="UP001215598"/>
    </source>
</evidence>
<dbReference type="GO" id="GO:0016747">
    <property type="term" value="F:acyltransferase activity, transferring groups other than amino-acyl groups"/>
    <property type="evidence" value="ECO:0007669"/>
    <property type="project" value="InterPro"/>
</dbReference>
<dbReference type="Proteomes" id="UP001215598">
    <property type="component" value="Unassembled WGS sequence"/>
</dbReference>
<feature type="domain" description="N-acetyltransferase" evidence="1">
    <location>
        <begin position="7"/>
        <end position="182"/>
    </location>
</feature>
<dbReference type="CDD" id="cd04301">
    <property type="entry name" value="NAT_SF"/>
    <property type="match status" value="1"/>
</dbReference>
<evidence type="ECO:0000313" key="2">
    <source>
        <dbReference type="EMBL" id="KAJ7767226.1"/>
    </source>
</evidence>
<dbReference type="AlphaFoldDB" id="A0AAD7JL89"/>
<keyword evidence="3" id="KW-1185">Reference proteome</keyword>
<reference evidence="2" key="1">
    <citation type="submission" date="2023-03" db="EMBL/GenBank/DDBJ databases">
        <title>Massive genome expansion in bonnet fungi (Mycena s.s.) driven by repeated elements and novel gene families across ecological guilds.</title>
        <authorList>
            <consortium name="Lawrence Berkeley National Laboratory"/>
            <person name="Harder C.B."/>
            <person name="Miyauchi S."/>
            <person name="Viragh M."/>
            <person name="Kuo A."/>
            <person name="Thoen E."/>
            <person name="Andreopoulos B."/>
            <person name="Lu D."/>
            <person name="Skrede I."/>
            <person name="Drula E."/>
            <person name="Henrissat B."/>
            <person name="Morin E."/>
            <person name="Kohler A."/>
            <person name="Barry K."/>
            <person name="LaButti K."/>
            <person name="Morin E."/>
            <person name="Salamov A."/>
            <person name="Lipzen A."/>
            <person name="Mereny Z."/>
            <person name="Hegedus B."/>
            <person name="Baldrian P."/>
            <person name="Stursova M."/>
            <person name="Weitz H."/>
            <person name="Taylor A."/>
            <person name="Grigoriev I.V."/>
            <person name="Nagy L.G."/>
            <person name="Martin F."/>
            <person name="Kauserud H."/>
        </authorList>
    </citation>
    <scope>NUCLEOTIDE SEQUENCE</scope>
    <source>
        <strain evidence="2">CBHHK182m</strain>
    </source>
</reference>
<dbReference type="EMBL" id="JARKIB010000022">
    <property type="protein sequence ID" value="KAJ7767226.1"/>
    <property type="molecule type" value="Genomic_DNA"/>
</dbReference>
<dbReference type="Gene3D" id="3.40.630.30">
    <property type="match status" value="1"/>
</dbReference>
<dbReference type="PROSITE" id="PS51186">
    <property type="entry name" value="GNAT"/>
    <property type="match status" value="1"/>
</dbReference>